<keyword evidence="2" id="KW-1185">Reference proteome</keyword>
<dbReference type="Proteomes" id="UP001431775">
    <property type="component" value="Unassembled WGS sequence"/>
</dbReference>
<dbReference type="Gene3D" id="2.40.50.140">
    <property type="entry name" value="Nucleic acid-binding proteins"/>
    <property type="match status" value="1"/>
</dbReference>
<dbReference type="InterPro" id="IPR012340">
    <property type="entry name" value="NA-bd_OB-fold"/>
</dbReference>
<reference evidence="1" key="1">
    <citation type="submission" date="2023-05" db="EMBL/GenBank/DDBJ databases">
        <title>Whole genome sequence of Commensalibacter sp.</title>
        <authorList>
            <person name="Charoenyingcharoen P."/>
            <person name="Yukphan P."/>
        </authorList>
    </citation>
    <scope>NUCLEOTIDE SEQUENCE</scope>
    <source>
        <strain evidence="1">TBRC 10068</strain>
    </source>
</reference>
<gene>
    <name evidence="1" type="ORF">QJV33_10040</name>
</gene>
<protein>
    <submittedName>
        <fullName evidence="1">Uncharacterized protein</fullName>
    </submittedName>
</protein>
<organism evidence="1 2">
    <name type="scientific">Commensalibacter nepenthis</name>
    <dbReference type="NCBI Taxonomy" id="3043872"/>
    <lineage>
        <taxon>Bacteria</taxon>
        <taxon>Pseudomonadati</taxon>
        <taxon>Pseudomonadota</taxon>
        <taxon>Alphaproteobacteria</taxon>
        <taxon>Acetobacterales</taxon>
        <taxon>Acetobacteraceae</taxon>
    </lineage>
</organism>
<sequence length="110" mass="12035">MMVTLSSSVSFDIRAGTIIHAVIVSLPGHYIVKINFGSIIGIRTCVLHTAPHICAESLLEQHVCAIINFPEFKKNTKTLKTIILCMPDTHGHYIPIQPDHCIPNGGSLFS</sequence>
<proteinExistence type="predicted"/>
<dbReference type="SUPFAM" id="SSF50249">
    <property type="entry name" value="Nucleic acid-binding proteins"/>
    <property type="match status" value="1"/>
</dbReference>
<accession>A0ABT6Q9Y4</accession>
<evidence type="ECO:0000313" key="1">
    <source>
        <dbReference type="EMBL" id="MDI2113609.1"/>
    </source>
</evidence>
<name>A0ABT6Q9Y4_9PROT</name>
<dbReference type="EMBL" id="JASBAN010000001">
    <property type="protein sequence ID" value="MDI2113609.1"/>
    <property type="molecule type" value="Genomic_DNA"/>
</dbReference>
<dbReference type="RefSeq" id="WP_281463195.1">
    <property type="nucleotide sequence ID" value="NZ_JASBAN010000001.1"/>
</dbReference>
<evidence type="ECO:0000313" key="2">
    <source>
        <dbReference type="Proteomes" id="UP001431775"/>
    </source>
</evidence>
<comment type="caution">
    <text evidence="1">The sequence shown here is derived from an EMBL/GenBank/DDBJ whole genome shotgun (WGS) entry which is preliminary data.</text>
</comment>